<gene>
    <name evidence="12" type="primary">NP</name>
</gene>
<dbReference type="InterPro" id="IPR002141">
    <property type="entry name" value="Flu_NP"/>
</dbReference>
<evidence type="ECO:0000256" key="10">
    <source>
        <dbReference type="ARBA" id="ARBA00023296"/>
    </source>
</evidence>
<dbReference type="GO" id="GO:0003723">
    <property type="term" value="F:RNA binding"/>
    <property type="evidence" value="ECO:0007669"/>
    <property type="project" value="UniProtKB-KW"/>
</dbReference>
<accession>A0A088CK93</accession>
<feature type="region of interest" description="Disordered" evidence="11">
    <location>
        <begin position="510"/>
        <end position="552"/>
    </location>
</feature>
<dbReference type="GO" id="GO:0005198">
    <property type="term" value="F:structural molecule activity"/>
    <property type="evidence" value="ECO:0007669"/>
    <property type="project" value="InterPro"/>
</dbReference>
<evidence type="ECO:0000256" key="9">
    <source>
        <dbReference type="ARBA" id="ARBA00023274"/>
    </source>
</evidence>
<reference evidence="12" key="2">
    <citation type="submission" date="2014-06" db="EMBL/GenBank/DDBJ databases">
        <authorList>
            <person name="Jiang W.-M."/>
            <person name="Wang S.-C."/>
            <person name="Peng C."/>
            <person name="Chen J.-M."/>
        </authorList>
    </citation>
    <scope>NUCLEOTIDE SEQUENCE</scope>
    <source>
        <strain evidence="12">D/bovine/Shandong/Y217/2014</strain>
    </source>
</reference>
<keyword evidence="4" id="KW-1048">Host nucleus</keyword>
<dbReference type="GO" id="GO:0046718">
    <property type="term" value="P:symbiont entry into host cell"/>
    <property type="evidence" value="ECO:0007669"/>
    <property type="project" value="UniProtKB-KW"/>
</dbReference>
<dbReference type="GO" id="GO:0019013">
    <property type="term" value="C:viral nucleocapsid"/>
    <property type="evidence" value="ECO:0007669"/>
    <property type="project" value="UniProtKB-KW"/>
</dbReference>
<evidence type="ECO:0000256" key="5">
    <source>
        <dbReference type="ARBA" id="ARBA00022581"/>
    </source>
</evidence>
<keyword evidence="1" id="KW-1139">Helical capsid protein</keyword>
<sequence length="552" mass="61234">MDSTKAQTPEEQRAKNAKTILENIQIYERMCDLFGVSEDDKLIIENSISIERMIRVVTDKKYQDKKLKNAGSDLEKIANAGKVFCRLVESTAGKCNARLGMALKPNVEAVLTDVLGNELDKAAVLGKRMGFTAMFKSNLEEVLYQRGKSQLKKRNAAETFTLSQGASLEARFRPIMEKHLGVGTVVASIKNILASKKNGNYRNKMVRKPGGNRESWSPLEREISFLNKKLFPGPMRQLCKKFEYLNDQEKQLALNLMLDASLILKPQVTHKMIMPWSMWLAVKKYAEINKGSPSLEDLAAYSGVRAFMAFNTACYMSKFTIGKGIVGDAEIMENGNDKMQTLAMACFGLAYEDTGIVAAMISQPMKKRYQLKVGNFNPPEEGTIKGTSTGYFHKWAEFGNRLPFNSFGTGESKQISNSGVFAVQRPSTTNIQRLAELMARNTGETSDNFTQLVQKIREQVGTFADQKANLREFTGGYIYDITDVTKSNPKVPQLGGDSFFFEFTGSDVPRTGAKRRVGGADDVTPGTSQPKKRGRQGAGAESSMDIETVGED</sequence>
<evidence type="ECO:0000256" key="8">
    <source>
        <dbReference type="ARBA" id="ARBA00023086"/>
    </source>
</evidence>
<evidence type="ECO:0000256" key="4">
    <source>
        <dbReference type="ARBA" id="ARBA00022562"/>
    </source>
</evidence>
<evidence type="ECO:0000256" key="7">
    <source>
        <dbReference type="ARBA" id="ARBA00022884"/>
    </source>
</evidence>
<evidence type="ECO:0000256" key="1">
    <source>
        <dbReference type="ARBA" id="ARBA00022497"/>
    </source>
</evidence>
<organism evidence="12">
    <name type="scientific">Influenza D virus</name>
    <name type="common">D/bovine/Shandong/Y217/2014</name>
    <dbReference type="NCBI Taxonomy" id="1510943"/>
    <lineage>
        <taxon>Viruses</taxon>
        <taxon>Riboviria</taxon>
        <taxon>Orthornavirae</taxon>
        <taxon>Negarnaviricota</taxon>
        <taxon>Polyploviricotina</taxon>
        <taxon>Insthoviricetes</taxon>
        <taxon>Articulavirales</taxon>
        <taxon>Orthomyxoviridae</taxon>
        <taxon>Deltainfluenzavirus</taxon>
        <taxon>Deltainfluenzavirus influenzae</taxon>
        <taxon>Influenza D virus</taxon>
    </lineage>
</organism>
<dbReference type="SUPFAM" id="SSF161003">
    <property type="entry name" value="flu NP-like"/>
    <property type="match status" value="1"/>
</dbReference>
<evidence type="ECO:0000313" key="12">
    <source>
        <dbReference type="EMBL" id="AIE52101.1"/>
    </source>
</evidence>
<keyword evidence="6" id="KW-0946">Virion</keyword>
<protein>
    <submittedName>
        <fullName evidence="12">NP protein</fullName>
    </submittedName>
</protein>
<keyword evidence="7" id="KW-0694">RNA-binding</keyword>
<dbReference type="GO" id="GO:1990904">
    <property type="term" value="C:ribonucleoprotein complex"/>
    <property type="evidence" value="ECO:0007669"/>
    <property type="project" value="UniProtKB-KW"/>
</dbReference>
<name>A0A088CK93_9ORTO</name>
<dbReference type="GO" id="GO:0043657">
    <property type="term" value="C:host cell"/>
    <property type="evidence" value="ECO:0007669"/>
    <property type="project" value="GOC"/>
</dbReference>
<evidence type="ECO:0000256" key="6">
    <source>
        <dbReference type="ARBA" id="ARBA00022844"/>
    </source>
</evidence>
<keyword evidence="5" id="KW-0945">Host-virus interaction</keyword>
<dbReference type="EMBL" id="KM015509">
    <property type="protein sequence ID" value="AIE52101.1"/>
    <property type="molecule type" value="Viral_cRNA"/>
</dbReference>
<reference evidence="12" key="1">
    <citation type="journal article" date="2014" name="Virus Genes">
        <title>Identification of a potential novel type of influenza virus in Bovine in China.</title>
        <authorList>
            <person name="Jiang W.M."/>
            <person name="Wang S.C."/>
            <person name="Peng C."/>
            <person name="Yu J.M."/>
            <person name="Zhuang Q.Y."/>
            <person name="Hou G.Y."/>
            <person name="Liu S."/>
            <person name="Li J.P."/>
            <person name="Chen J.M."/>
        </authorList>
    </citation>
    <scope>NUCLEOTIDE SEQUENCE</scope>
    <source>
        <strain evidence="12">D/bovine/Shandong/Y217/2014</strain>
    </source>
</reference>
<keyword evidence="10" id="KW-1160">Virus entry into host cell</keyword>
<evidence type="ECO:0000256" key="2">
    <source>
        <dbReference type="ARBA" id="ARBA00022524"/>
    </source>
</evidence>
<dbReference type="GO" id="GO:0075732">
    <property type="term" value="P:viral penetration into host nucleus"/>
    <property type="evidence" value="ECO:0007669"/>
    <property type="project" value="UniProtKB-KW"/>
</dbReference>
<dbReference type="Pfam" id="PF00506">
    <property type="entry name" value="Flu_NP"/>
    <property type="match status" value="1"/>
</dbReference>
<evidence type="ECO:0000256" key="3">
    <source>
        <dbReference type="ARBA" id="ARBA00022561"/>
    </source>
</evidence>
<evidence type="ECO:0000256" key="11">
    <source>
        <dbReference type="SAM" id="MobiDB-lite"/>
    </source>
</evidence>
<keyword evidence="3" id="KW-0167">Capsid protein</keyword>
<dbReference type="GO" id="GO:0019029">
    <property type="term" value="C:helical viral capsid"/>
    <property type="evidence" value="ECO:0007669"/>
    <property type="project" value="UniProtKB-KW"/>
</dbReference>
<keyword evidence="2" id="KW-1163">Viral penetration into host nucleus</keyword>
<keyword evidence="9" id="KW-0687">Ribonucleoprotein</keyword>
<proteinExistence type="predicted"/>
<keyword evidence="8" id="KW-0543">Viral nucleoprotein</keyword>